<comment type="similarity">
    <text evidence="2">Belongs to the SIL1 family.</text>
</comment>
<dbReference type="RefSeq" id="XP_028131266.1">
    <property type="nucleotide sequence ID" value="XM_028275465.1"/>
</dbReference>
<dbReference type="InParanoid" id="A0A6P7F702"/>
<comment type="subcellular location">
    <subcellularLocation>
        <location evidence="1">Endoplasmic reticulum lumen</location>
    </subcellularLocation>
</comment>
<evidence type="ECO:0000256" key="3">
    <source>
        <dbReference type="ARBA" id="ARBA00015352"/>
    </source>
</evidence>
<keyword evidence="6" id="KW-0256">Endoplasmic reticulum</keyword>
<evidence type="ECO:0000256" key="9">
    <source>
        <dbReference type="ARBA" id="ARBA00023180"/>
    </source>
</evidence>
<dbReference type="GO" id="GO:0000774">
    <property type="term" value="F:adenyl-nucleotide exchange factor activity"/>
    <property type="evidence" value="ECO:0007669"/>
    <property type="project" value="TreeGrafter"/>
</dbReference>
<keyword evidence="8" id="KW-0811">Translocation</keyword>
<keyword evidence="5 10" id="KW-0732">Signal</keyword>
<dbReference type="GO" id="GO:0005788">
    <property type="term" value="C:endoplasmic reticulum lumen"/>
    <property type="evidence" value="ECO:0007669"/>
    <property type="project" value="UniProtKB-SubCell"/>
</dbReference>
<dbReference type="OrthoDB" id="448649at2759"/>
<evidence type="ECO:0000256" key="7">
    <source>
        <dbReference type="ARBA" id="ARBA00022927"/>
    </source>
</evidence>
<dbReference type="SUPFAM" id="SSF48371">
    <property type="entry name" value="ARM repeat"/>
    <property type="match status" value="1"/>
</dbReference>
<dbReference type="InterPro" id="IPR016024">
    <property type="entry name" value="ARM-type_fold"/>
</dbReference>
<dbReference type="InterPro" id="IPR011989">
    <property type="entry name" value="ARM-like"/>
</dbReference>
<evidence type="ECO:0000256" key="2">
    <source>
        <dbReference type="ARBA" id="ARBA00010588"/>
    </source>
</evidence>
<dbReference type="PANTHER" id="PTHR19316:SF35">
    <property type="entry name" value="NUCLEOTIDE EXCHANGE FACTOR SIL1"/>
    <property type="match status" value="1"/>
</dbReference>
<gene>
    <name evidence="11" type="primary">LOC114326973</name>
</gene>
<proteinExistence type="inferred from homology"/>
<dbReference type="AlphaFoldDB" id="A0A6P7F702"/>
<dbReference type="KEGG" id="dvv:114326973"/>
<reference evidence="11" key="1">
    <citation type="submission" date="2025-08" db="UniProtKB">
        <authorList>
            <consortium name="RefSeq"/>
        </authorList>
    </citation>
    <scope>IDENTIFICATION</scope>
    <source>
        <tissue evidence="11">Whole insect</tissue>
    </source>
</reference>
<accession>A0A6P7F702</accession>
<dbReference type="FunCoup" id="A0A6P7F702">
    <property type="interactions" value="772"/>
</dbReference>
<evidence type="ECO:0000256" key="5">
    <source>
        <dbReference type="ARBA" id="ARBA00022729"/>
    </source>
</evidence>
<keyword evidence="7" id="KW-0653">Protein transport</keyword>
<evidence type="ECO:0000256" key="6">
    <source>
        <dbReference type="ARBA" id="ARBA00022824"/>
    </source>
</evidence>
<name>A0A6P7F702_DIAVI</name>
<protein>
    <recommendedName>
        <fullName evidence="3">Nucleotide exchange factor SIL1</fullName>
    </recommendedName>
</protein>
<evidence type="ECO:0000256" key="8">
    <source>
        <dbReference type="ARBA" id="ARBA00023010"/>
    </source>
</evidence>
<keyword evidence="4" id="KW-0813">Transport</keyword>
<keyword evidence="9" id="KW-0325">Glycoprotein</keyword>
<dbReference type="PANTHER" id="PTHR19316">
    <property type="entry name" value="PROTEIN FOLDING REGULATOR"/>
    <property type="match status" value="1"/>
</dbReference>
<dbReference type="Gene3D" id="1.25.10.10">
    <property type="entry name" value="Leucine-rich Repeat Variant"/>
    <property type="match status" value="1"/>
</dbReference>
<evidence type="ECO:0000256" key="4">
    <source>
        <dbReference type="ARBA" id="ARBA00022448"/>
    </source>
</evidence>
<feature type="signal peptide" evidence="10">
    <location>
        <begin position="1"/>
        <end position="20"/>
    </location>
</feature>
<dbReference type="GO" id="GO:0015031">
    <property type="term" value="P:protein transport"/>
    <property type="evidence" value="ECO:0007669"/>
    <property type="project" value="UniProtKB-KW"/>
</dbReference>
<dbReference type="InterPro" id="IPR050693">
    <property type="entry name" value="Hsp70_NEF-Inhibitors"/>
</dbReference>
<feature type="chain" id="PRO_5027842723" description="Nucleotide exchange factor SIL1" evidence="10">
    <location>
        <begin position="21"/>
        <end position="416"/>
    </location>
</feature>
<organism evidence="11">
    <name type="scientific">Diabrotica virgifera virgifera</name>
    <name type="common">western corn rootworm</name>
    <dbReference type="NCBI Taxonomy" id="50390"/>
    <lineage>
        <taxon>Eukaryota</taxon>
        <taxon>Metazoa</taxon>
        <taxon>Ecdysozoa</taxon>
        <taxon>Arthropoda</taxon>
        <taxon>Hexapoda</taxon>
        <taxon>Insecta</taxon>
        <taxon>Pterygota</taxon>
        <taxon>Neoptera</taxon>
        <taxon>Endopterygota</taxon>
        <taxon>Coleoptera</taxon>
        <taxon>Polyphaga</taxon>
        <taxon>Cucujiformia</taxon>
        <taxon>Chrysomeloidea</taxon>
        <taxon>Chrysomelidae</taxon>
        <taxon>Galerucinae</taxon>
        <taxon>Diabroticina</taxon>
        <taxon>Diabroticites</taxon>
        <taxon>Diabrotica</taxon>
    </lineage>
</organism>
<evidence type="ECO:0000313" key="11">
    <source>
        <dbReference type="RefSeq" id="XP_028131266.1"/>
    </source>
</evidence>
<sequence>MKYHSCIFIIFLIFLKVTCSEKDNKGDEFVATEEWQTIKEGQKVPSGLHYRINVQTGLKEAKLIGKDHDDTNKETSVLEVPSEKTQDHPTIDELKEVMKKIKNDDVKPGGKVKSDFRTYEQLKEELGSLNLTSKVDAEILQDLFKQHQKEITKEKINVRSVLNILEDFDYLGHQFDTGLEFVRQNGFRDVIYKNLNSTHEQIKQNTLKLFGSLVQNNARVQIHALETGSIPILLRFLSSDQTELTKSNALFALSCLVRRFPLAQKRFLENGGVFVILQILKKDSIKLQLKIVTVMTDLFLEKRQSLDSSNSLVLSQYSNIDLENELLNQDWCLNLNTLLVNVVSSHHNDHDSIEKCLIAMELVSSKCKKFNRNILAKLMDTYEQLHQTEGSEDEYFKYLMTLCSNILKNLRDKSEL</sequence>
<evidence type="ECO:0000256" key="10">
    <source>
        <dbReference type="SAM" id="SignalP"/>
    </source>
</evidence>
<evidence type="ECO:0000256" key="1">
    <source>
        <dbReference type="ARBA" id="ARBA00004319"/>
    </source>
</evidence>